<dbReference type="Proteomes" id="UP000037749">
    <property type="component" value="Unassembled WGS sequence"/>
</dbReference>
<gene>
    <name evidence="1" type="ORF">RZ72_13660</name>
</gene>
<protein>
    <submittedName>
        <fullName evidence="1">Uncharacterized protein</fullName>
    </submittedName>
</protein>
<sequence length="645" mass="72447">MVSIFKNINKTQRGNWYVPVSEQMNVNGVNDANQKIFQKNSPLKSMLRENIQNSLDAKDDPSKSVEIEIELDSIKSNDFPEKETFIKYVKKIKNSKRWKNDSDVKRLVSNIMEAFSKNEMSVLRFSDYNTKGATGATKYKPTNSNPWNLLTSTNNATGNSSKSGSGGSFGVGKNASKVASDINTVFYMTRSDESKNNYQLGSATLASYIEDNNISGNIYTFAAQEDKKPLEENVLKLSSGYSRDTNGTDVFIIAFNGVDDLKENATKYILSEFLVSIFLGKLSVSILIDKEKYIINKDNLYNIVEEITSNNDETSKNINYYFSALNEGVKYNLSKELCETFDFEPTDGSIYLVERPGDADPSTFLMTRETGMTIFTLKRFVSSAKVSGVFVASGKLSVLLRRMEDVTHTQWNPEYFRKSDDDDFNVSPKQLYSKLIAYIHGVVKDIISQEKGDSVFDSLMNDFIYIPEDTGDDSNKDNDESEIKNHISNVKIKNVGVNKPSTKTKKNKKVVVLGTNSGSNNDNKTKTSAKKQYKKDSKTTWTEIYPNEEFLIPDKEKMNYIFTSSSSLKKSLLIATIVGETKKEVPTLIEATLDGGKLRHSSDSKSVLIYIDDPIEKNTQPKISMKFKEGTNLGLEVRVLKGVNK</sequence>
<dbReference type="PATRIC" id="fig|148814.9.peg.886"/>
<proteinExistence type="predicted"/>
<dbReference type="EMBL" id="JXCZ01000021">
    <property type="protein sequence ID" value="KOY79043.1"/>
    <property type="molecule type" value="Genomic_DNA"/>
</dbReference>
<accession>A0A0M9DE54</accession>
<dbReference type="AlphaFoldDB" id="A0A0M9DE54"/>
<organism evidence="1 2">
    <name type="scientific">Apilactobacillus kunkeei</name>
    <dbReference type="NCBI Taxonomy" id="148814"/>
    <lineage>
        <taxon>Bacteria</taxon>
        <taxon>Bacillati</taxon>
        <taxon>Bacillota</taxon>
        <taxon>Bacilli</taxon>
        <taxon>Lactobacillales</taxon>
        <taxon>Lactobacillaceae</taxon>
        <taxon>Apilactobacillus</taxon>
    </lineage>
</organism>
<comment type="caution">
    <text evidence="1">The sequence shown here is derived from an EMBL/GenBank/DDBJ whole genome shotgun (WGS) entry which is preliminary data.</text>
</comment>
<evidence type="ECO:0000313" key="1">
    <source>
        <dbReference type="EMBL" id="KOY79043.1"/>
    </source>
</evidence>
<name>A0A0M9DE54_9LACO</name>
<evidence type="ECO:0000313" key="2">
    <source>
        <dbReference type="Proteomes" id="UP000037749"/>
    </source>
</evidence>
<dbReference type="RefSeq" id="WP_155451897.1">
    <property type="nucleotide sequence ID" value="NZ_JXCZ01000021.1"/>
</dbReference>
<reference evidence="1 2" key="1">
    <citation type="journal article" date="2015" name="Genome Biol. Evol.">
        <title>Functionally Structured Genomes in Lactobacillus kunkeei Colonizing the Honey Crop and Food Products of Honeybees and Stingless Bees.</title>
        <authorList>
            <person name="Tamarit D."/>
            <person name="Ellegaard K.M."/>
            <person name="Wikander J."/>
            <person name="Olofsson T."/>
            <person name="Vasquez A."/>
            <person name="Andersson S.G."/>
        </authorList>
    </citation>
    <scope>NUCLEOTIDE SEQUENCE [LARGE SCALE GENOMIC DNA]</scope>
    <source>
        <strain evidence="1 2">LAla</strain>
    </source>
</reference>